<organism evidence="1">
    <name type="scientific">Siphoviridae sp. ctwWa4</name>
    <dbReference type="NCBI Taxonomy" id="2826517"/>
    <lineage>
        <taxon>Viruses</taxon>
        <taxon>Duplodnaviria</taxon>
        <taxon>Heunggongvirae</taxon>
        <taxon>Uroviricota</taxon>
        <taxon>Caudoviricetes</taxon>
    </lineage>
</organism>
<name>A0A8S5NC65_9CAUD</name>
<reference evidence="1" key="1">
    <citation type="journal article" date="2021" name="Proc. Natl. Acad. Sci. U.S.A.">
        <title>A Catalog of Tens of Thousands of Viruses from Human Metagenomes Reveals Hidden Associations with Chronic Diseases.</title>
        <authorList>
            <person name="Tisza M.J."/>
            <person name="Buck C.B."/>
        </authorList>
    </citation>
    <scope>NUCLEOTIDE SEQUENCE</scope>
    <source>
        <strain evidence="1">CtwWa4</strain>
    </source>
</reference>
<accession>A0A8S5NC65</accession>
<sequence length="34" mass="3971">MKTSIATKHYLYMQVQKCNLTNRTSVLIIKSSLR</sequence>
<protein>
    <submittedName>
        <fullName evidence="1">Uncharacterized protein</fullName>
    </submittedName>
</protein>
<dbReference type="EMBL" id="BK015126">
    <property type="protein sequence ID" value="DAD92028.1"/>
    <property type="molecule type" value="Genomic_DNA"/>
</dbReference>
<proteinExistence type="predicted"/>
<evidence type="ECO:0000313" key="1">
    <source>
        <dbReference type="EMBL" id="DAD92028.1"/>
    </source>
</evidence>